<dbReference type="InterPro" id="IPR011990">
    <property type="entry name" value="TPR-like_helical_dom_sf"/>
</dbReference>
<evidence type="ECO:0000313" key="4">
    <source>
        <dbReference type="Proteomes" id="UP001291623"/>
    </source>
</evidence>
<sequence>MAKDRIPSAVVWGLLLEIKEPPCEQRDTEFQVNAGAHVNRRRTRSSELLRPDLCRLSFTAERAFVGVHGTLSPDIKNKSIVIDALCKDRNLDDAINLLNEMKQKGIRPNIVTYSSLIDGLCNSVQWENV</sequence>
<evidence type="ECO:0000313" key="3">
    <source>
        <dbReference type="EMBL" id="KAK4339146.1"/>
    </source>
</evidence>
<evidence type="ECO:0000256" key="1">
    <source>
        <dbReference type="ARBA" id="ARBA00022737"/>
    </source>
</evidence>
<dbReference type="NCBIfam" id="TIGR00756">
    <property type="entry name" value="PPR"/>
    <property type="match status" value="1"/>
</dbReference>
<dbReference type="AlphaFoldDB" id="A0AAE1UTI1"/>
<dbReference type="PROSITE" id="PS51375">
    <property type="entry name" value="PPR"/>
    <property type="match status" value="1"/>
</dbReference>
<evidence type="ECO:0008006" key="5">
    <source>
        <dbReference type="Google" id="ProtNLM"/>
    </source>
</evidence>
<dbReference type="InterPro" id="IPR002885">
    <property type="entry name" value="PPR_rpt"/>
</dbReference>
<protein>
    <recommendedName>
        <fullName evidence="5">Pentatricopeptide repeat-containing protein</fullName>
    </recommendedName>
</protein>
<keyword evidence="1" id="KW-0677">Repeat</keyword>
<evidence type="ECO:0000256" key="2">
    <source>
        <dbReference type="PROSITE-ProRule" id="PRU00708"/>
    </source>
</evidence>
<dbReference type="Gene3D" id="1.25.40.10">
    <property type="entry name" value="Tetratricopeptide repeat domain"/>
    <property type="match status" value="1"/>
</dbReference>
<dbReference type="PANTHER" id="PTHR45613:SF207">
    <property type="entry name" value="OS08G0300700 PROTEIN"/>
    <property type="match status" value="1"/>
</dbReference>
<proteinExistence type="predicted"/>
<dbReference type="Proteomes" id="UP001291623">
    <property type="component" value="Unassembled WGS sequence"/>
</dbReference>
<dbReference type="PANTHER" id="PTHR45613">
    <property type="entry name" value="PENTATRICOPEPTIDE REPEAT-CONTAINING PROTEIN"/>
    <property type="match status" value="1"/>
</dbReference>
<name>A0AAE1UTI1_9SOLA</name>
<accession>A0AAE1UTI1</accession>
<gene>
    <name evidence="3" type="ORF">RND71_040608</name>
</gene>
<dbReference type="Pfam" id="PF13041">
    <property type="entry name" value="PPR_2"/>
    <property type="match status" value="1"/>
</dbReference>
<keyword evidence="4" id="KW-1185">Reference proteome</keyword>
<organism evidence="3 4">
    <name type="scientific">Anisodus tanguticus</name>
    <dbReference type="NCBI Taxonomy" id="243964"/>
    <lineage>
        <taxon>Eukaryota</taxon>
        <taxon>Viridiplantae</taxon>
        <taxon>Streptophyta</taxon>
        <taxon>Embryophyta</taxon>
        <taxon>Tracheophyta</taxon>
        <taxon>Spermatophyta</taxon>
        <taxon>Magnoliopsida</taxon>
        <taxon>eudicotyledons</taxon>
        <taxon>Gunneridae</taxon>
        <taxon>Pentapetalae</taxon>
        <taxon>asterids</taxon>
        <taxon>lamiids</taxon>
        <taxon>Solanales</taxon>
        <taxon>Solanaceae</taxon>
        <taxon>Solanoideae</taxon>
        <taxon>Hyoscyameae</taxon>
        <taxon>Anisodus</taxon>
    </lineage>
</organism>
<dbReference type="EMBL" id="JAVYJV010000023">
    <property type="protein sequence ID" value="KAK4339146.1"/>
    <property type="molecule type" value="Genomic_DNA"/>
</dbReference>
<comment type="caution">
    <text evidence="3">The sequence shown here is derived from an EMBL/GenBank/DDBJ whole genome shotgun (WGS) entry which is preliminary data.</text>
</comment>
<reference evidence="3" key="1">
    <citation type="submission" date="2023-12" db="EMBL/GenBank/DDBJ databases">
        <title>Genome assembly of Anisodus tanguticus.</title>
        <authorList>
            <person name="Wang Y.-J."/>
        </authorList>
    </citation>
    <scope>NUCLEOTIDE SEQUENCE</scope>
    <source>
        <strain evidence="3">KB-2021</strain>
        <tissue evidence="3">Leaf</tissue>
    </source>
</reference>
<feature type="repeat" description="PPR" evidence="2">
    <location>
        <begin position="74"/>
        <end position="108"/>
    </location>
</feature>